<dbReference type="GO" id="GO:0046872">
    <property type="term" value="F:metal ion binding"/>
    <property type="evidence" value="ECO:0007669"/>
    <property type="project" value="UniProtKB-KW"/>
</dbReference>
<dbReference type="STRING" id="1908258.BKK48_01595"/>
<dbReference type="RefSeq" id="WP_077426470.1">
    <property type="nucleotide sequence ID" value="NZ_MLHH01000003.1"/>
</dbReference>
<evidence type="ECO:0000256" key="2">
    <source>
        <dbReference type="ARBA" id="ARBA00022723"/>
    </source>
</evidence>
<keyword evidence="2" id="KW-0479">Metal-binding</keyword>
<gene>
    <name evidence="7" type="ORF">BKK48_01595</name>
</gene>
<name>A0A1V3IC06_9PAST</name>
<evidence type="ECO:0000256" key="4">
    <source>
        <dbReference type="ARBA" id="ARBA00023002"/>
    </source>
</evidence>
<dbReference type="AlphaFoldDB" id="A0A1V3IC06"/>
<sequence length="406" mass="46875">MTALSQTDFCLPENITPEIFLLDYWQKKPLIIRNGLPEIVGQFEPQDIIELAQNEDATARLVKTFADDDWKVFFSPLTEKDFKNLPQKWSVLVQNLEQWSPQLGQLWNKFGFIPQWQRDDIMVSYAPKGGSVGKHYDEYDVFLVQGYGRRRWQLGKWCDSSTEFKPNQPIRIFDDMGDLVIDEVMNPGDILYIPARMAHYGVAEDDCLTFSFGLRYPNLTHLIEGISKGFCHQDPDLNLSEFDLPLRLTQSMQHTGKLADENIQMMKQQLLDKLAHSRAFDKLFKQAVATAVSTRRYELLVPEEMSDPEEVRADLEEGALLCQDNNCKLLYTENPLRIYANGEWLDELNVIETEVLKHLADGKSLDWAYLTHLTNQTEDPETAMTLLCDSICNWLDDGWVLIHDDV</sequence>
<dbReference type="Pfam" id="PF20514">
    <property type="entry name" value="WHD_ROXA"/>
    <property type="match status" value="1"/>
</dbReference>
<evidence type="ECO:0000313" key="8">
    <source>
        <dbReference type="Proteomes" id="UP000189437"/>
    </source>
</evidence>
<dbReference type="InterPro" id="IPR003347">
    <property type="entry name" value="JmjC_dom"/>
</dbReference>
<evidence type="ECO:0000259" key="6">
    <source>
        <dbReference type="PROSITE" id="PS51184"/>
    </source>
</evidence>
<feature type="domain" description="JmjC" evidence="6">
    <location>
        <begin position="102"/>
        <end position="231"/>
    </location>
</feature>
<comment type="cofactor">
    <cofactor evidence="1">
        <name>Fe(2+)</name>
        <dbReference type="ChEBI" id="CHEBI:29033"/>
    </cofactor>
</comment>
<reference evidence="7 8" key="1">
    <citation type="submission" date="2016-10" db="EMBL/GenBank/DDBJ databases">
        <title>Rodentibacter gen. nov. and new species.</title>
        <authorList>
            <person name="Christensen H."/>
        </authorList>
    </citation>
    <scope>NUCLEOTIDE SEQUENCE [LARGE SCALE GENOMIC DNA]</scope>
    <source>
        <strain evidence="7 8">Ac69</strain>
    </source>
</reference>
<dbReference type="OrthoDB" id="9764016at2"/>
<dbReference type="Gene3D" id="3.40.366.30">
    <property type="entry name" value="50S ribosomal protein L16 arginine hydroxylase, Chain A, Domain 2"/>
    <property type="match status" value="1"/>
</dbReference>
<dbReference type="PROSITE" id="PS51184">
    <property type="entry name" value="JMJC"/>
    <property type="match status" value="1"/>
</dbReference>
<evidence type="ECO:0000256" key="3">
    <source>
        <dbReference type="ARBA" id="ARBA00022964"/>
    </source>
</evidence>
<comment type="caution">
    <text evidence="7">The sequence shown here is derived from an EMBL/GenBank/DDBJ whole genome shotgun (WGS) entry which is preliminary data.</text>
</comment>
<evidence type="ECO:0000256" key="1">
    <source>
        <dbReference type="ARBA" id="ARBA00001954"/>
    </source>
</evidence>
<accession>A0A1V3IC06</accession>
<evidence type="ECO:0000313" key="7">
    <source>
        <dbReference type="EMBL" id="OOF37647.1"/>
    </source>
</evidence>
<protein>
    <submittedName>
        <fullName evidence="7">Ribosomal oxygenase</fullName>
    </submittedName>
</protein>
<dbReference type="Pfam" id="PF08007">
    <property type="entry name" value="JmjC_2"/>
    <property type="match status" value="1"/>
</dbReference>
<proteinExistence type="predicted"/>
<keyword evidence="4" id="KW-0560">Oxidoreductase</keyword>
<keyword evidence="8" id="KW-1185">Reference proteome</keyword>
<dbReference type="InterPro" id="IPR046799">
    <property type="entry name" value="ROXA-like_wH"/>
</dbReference>
<keyword evidence="3" id="KW-0223">Dioxygenase</keyword>
<evidence type="ECO:0000256" key="5">
    <source>
        <dbReference type="ARBA" id="ARBA00023004"/>
    </source>
</evidence>
<dbReference type="SUPFAM" id="SSF51197">
    <property type="entry name" value="Clavaminate synthase-like"/>
    <property type="match status" value="1"/>
</dbReference>
<dbReference type="GO" id="GO:0016706">
    <property type="term" value="F:2-oxoglutarate-dependent dioxygenase activity"/>
    <property type="evidence" value="ECO:0007669"/>
    <property type="project" value="TreeGrafter"/>
</dbReference>
<dbReference type="PANTHER" id="PTHR13096">
    <property type="entry name" value="MINA53 MYC INDUCED NUCLEAR ANTIGEN"/>
    <property type="match status" value="1"/>
</dbReference>
<dbReference type="InterPro" id="IPR039994">
    <property type="entry name" value="NO66-like"/>
</dbReference>
<dbReference type="Gene3D" id="2.60.120.650">
    <property type="entry name" value="Cupin"/>
    <property type="match status" value="1"/>
</dbReference>
<organism evidence="7 8">
    <name type="scientific">Rodentibacter heidelbergensis</name>
    <dbReference type="NCBI Taxonomy" id="1908258"/>
    <lineage>
        <taxon>Bacteria</taxon>
        <taxon>Pseudomonadati</taxon>
        <taxon>Pseudomonadota</taxon>
        <taxon>Gammaproteobacteria</taxon>
        <taxon>Pasteurellales</taxon>
        <taxon>Pasteurellaceae</taxon>
        <taxon>Rodentibacter</taxon>
    </lineage>
</organism>
<keyword evidence="5" id="KW-0408">Iron</keyword>
<dbReference type="SMART" id="SM00558">
    <property type="entry name" value="JmjC"/>
    <property type="match status" value="1"/>
</dbReference>
<dbReference type="EMBL" id="MLHH01000003">
    <property type="protein sequence ID" value="OOF37647.1"/>
    <property type="molecule type" value="Genomic_DNA"/>
</dbReference>
<dbReference type="Proteomes" id="UP000189437">
    <property type="component" value="Unassembled WGS sequence"/>
</dbReference>
<dbReference type="PANTHER" id="PTHR13096:SF8">
    <property type="entry name" value="RIBOSOMAL OXYGENASE 1"/>
    <property type="match status" value="1"/>
</dbReference>